<evidence type="ECO:0000313" key="1">
    <source>
        <dbReference type="EMBL" id="SVA24670.1"/>
    </source>
</evidence>
<organism evidence="1">
    <name type="scientific">marine metagenome</name>
    <dbReference type="NCBI Taxonomy" id="408172"/>
    <lineage>
        <taxon>unclassified sequences</taxon>
        <taxon>metagenomes</taxon>
        <taxon>ecological metagenomes</taxon>
    </lineage>
</organism>
<protein>
    <submittedName>
        <fullName evidence="1">Uncharacterized protein</fullName>
    </submittedName>
</protein>
<accession>A0A381U8X3</accession>
<name>A0A381U8X3_9ZZZZ</name>
<dbReference type="EMBL" id="UINC01005968">
    <property type="protein sequence ID" value="SVA24670.1"/>
    <property type="molecule type" value="Genomic_DNA"/>
</dbReference>
<sequence length="68" mass="7655">MAVSIQHEHQGLKTTTLPLCQPLALKSLGRDLREFRAPSSLTSQYKKGHLIRKTVSEMPSPAWSRKVL</sequence>
<dbReference type="AlphaFoldDB" id="A0A381U8X3"/>
<reference evidence="1" key="1">
    <citation type="submission" date="2018-05" db="EMBL/GenBank/DDBJ databases">
        <authorList>
            <person name="Lanie J.A."/>
            <person name="Ng W.-L."/>
            <person name="Kazmierczak K.M."/>
            <person name="Andrzejewski T.M."/>
            <person name="Davidsen T.M."/>
            <person name="Wayne K.J."/>
            <person name="Tettelin H."/>
            <person name="Glass J.I."/>
            <person name="Rusch D."/>
            <person name="Podicherti R."/>
            <person name="Tsui H.-C.T."/>
            <person name="Winkler M.E."/>
        </authorList>
    </citation>
    <scope>NUCLEOTIDE SEQUENCE</scope>
</reference>
<gene>
    <name evidence="1" type="ORF">METZ01_LOCUS77524</name>
</gene>
<proteinExistence type="predicted"/>